<evidence type="ECO:0000256" key="3">
    <source>
        <dbReference type="ARBA" id="ARBA00023163"/>
    </source>
</evidence>
<dbReference type="InterPro" id="IPR036390">
    <property type="entry name" value="WH_DNA-bd_sf"/>
</dbReference>
<keyword evidence="6" id="KW-1185">Reference proteome</keyword>
<dbReference type="InterPro" id="IPR011711">
    <property type="entry name" value="GntR_C"/>
</dbReference>
<protein>
    <submittedName>
        <fullName evidence="5">GntR family transcriptional regulator</fullName>
    </submittedName>
</protein>
<keyword evidence="2" id="KW-0238">DNA-binding</keyword>
<dbReference type="InterPro" id="IPR000524">
    <property type="entry name" value="Tscrpt_reg_HTH_GntR"/>
</dbReference>
<gene>
    <name evidence="5" type="ORF">RH857_09155</name>
</gene>
<evidence type="ECO:0000259" key="4">
    <source>
        <dbReference type="PROSITE" id="PS50949"/>
    </source>
</evidence>
<dbReference type="InterPro" id="IPR036388">
    <property type="entry name" value="WH-like_DNA-bd_sf"/>
</dbReference>
<dbReference type="Pfam" id="PF00392">
    <property type="entry name" value="GntR"/>
    <property type="match status" value="1"/>
</dbReference>
<keyword evidence="1" id="KW-0805">Transcription regulation</keyword>
<dbReference type="InterPro" id="IPR008920">
    <property type="entry name" value="TF_FadR/GntR_C"/>
</dbReference>
<keyword evidence="3" id="KW-0804">Transcription</keyword>
<dbReference type="SUPFAM" id="SSF48008">
    <property type="entry name" value="GntR ligand-binding domain-like"/>
    <property type="match status" value="1"/>
</dbReference>
<evidence type="ECO:0000313" key="5">
    <source>
        <dbReference type="EMBL" id="MDR5712296.1"/>
    </source>
</evidence>
<dbReference type="Gene3D" id="1.20.120.530">
    <property type="entry name" value="GntR ligand-binding domain-like"/>
    <property type="match status" value="1"/>
</dbReference>
<dbReference type="SMART" id="SM00895">
    <property type="entry name" value="FCD"/>
    <property type="match status" value="1"/>
</dbReference>
<proteinExistence type="predicted"/>
<evidence type="ECO:0000256" key="1">
    <source>
        <dbReference type="ARBA" id="ARBA00023015"/>
    </source>
</evidence>
<accession>A0ABU1FUF9</accession>
<evidence type="ECO:0000313" key="6">
    <source>
        <dbReference type="Proteomes" id="UP001260872"/>
    </source>
</evidence>
<dbReference type="CDD" id="cd07377">
    <property type="entry name" value="WHTH_GntR"/>
    <property type="match status" value="1"/>
</dbReference>
<dbReference type="SUPFAM" id="SSF46785">
    <property type="entry name" value="Winged helix' DNA-binding domain"/>
    <property type="match status" value="1"/>
</dbReference>
<feature type="domain" description="HTH gntR-type" evidence="4">
    <location>
        <begin position="9"/>
        <end position="76"/>
    </location>
</feature>
<dbReference type="PROSITE" id="PS50949">
    <property type="entry name" value="HTH_GNTR"/>
    <property type="match status" value="1"/>
</dbReference>
<dbReference type="PANTHER" id="PTHR43537">
    <property type="entry name" value="TRANSCRIPTIONAL REGULATOR, GNTR FAMILY"/>
    <property type="match status" value="1"/>
</dbReference>
<name>A0ABU1FUF9_9MICC</name>
<dbReference type="Gene3D" id="1.10.10.10">
    <property type="entry name" value="Winged helix-like DNA-binding domain superfamily/Winged helix DNA-binding domain"/>
    <property type="match status" value="1"/>
</dbReference>
<comment type="caution">
    <text evidence="5">The sequence shown here is derived from an EMBL/GenBank/DDBJ whole genome shotgun (WGS) entry which is preliminary data.</text>
</comment>
<reference evidence="6" key="1">
    <citation type="submission" date="2023-07" db="EMBL/GenBank/DDBJ databases">
        <title>Description of three actinobacteria isolated from air of manufacturing shop in a pharmaceutical factory.</title>
        <authorList>
            <person name="Zhang D.-F."/>
        </authorList>
    </citation>
    <scope>NUCLEOTIDE SEQUENCE [LARGE SCALE GENOMIC DNA]</scope>
    <source>
        <strain evidence="6">CCTCC AB 207010</strain>
    </source>
</reference>
<organism evidence="5 6">
    <name type="scientific">Nesterenkonia flava</name>
    <dbReference type="NCBI Taxonomy" id="469799"/>
    <lineage>
        <taxon>Bacteria</taxon>
        <taxon>Bacillati</taxon>
        <taxon>Actinomycetota</taxon>
        <taxon>Actinomycetes</taxon>
        <taxon>Micrococcales</taxon>
        <taxon>Micrococcaceae</taxon>
        <taxon>Nesterenkonia</taxon>
    </lineage>
</organism>
<dbReference type="RefSeq" id="WP_310537675.1">
    <property type="nucleotide sequence ID" value="NZ_BAAAOC010000085.1"/>
</dbReference>
<dbReference type="Proteomes" id="UP001260872">
    <property type="component" value="Unassembled WGS sequence"/>
</dbReference>
<dbReference type="EMBL" id="JAVKGT010000022">
    <property type="protein sequence ID" value="MDR5712296.1"/>
    <property type="molecule type" value="Genomic_DNA"/>
</dbReference>
<sequence length="222" mass="24443">MSPAAVQPVSKAAAAYTSLRRSILTGELAPGQRVTLKELSELLGMSLTPVREALSRLVSEGYAVHDPHHGTFIAEQTAERIEQIYRLRGVLEPMAVRLAAERIAGLPEAELEGAAQLRDLLDRSASLTDPVARTELNVELHFALYRLSDDPLLLGFIEQLWAGMPYPSQRIYLDASQGEASRAEHQRVVEAVLAGDPDAADDEMSQHIERGREAALRRFHTT</sequence>
<evidence type="ECO:0000256" key="2">
    <source>
        <dbReference type="ARBA" id="ARBA00023125"/>
    </source>
</evidence>
<dbReference type="PANTHER" id="PTHR43537:SF24">
    <property type="entry name" value="GLUCONATE OPERON TRANSCRIPTIONAL REPRESSOR"/>
    <property type="match status" value="1"/>
</dbReference>
<dbReference type="Pfam" id="PF07729">
    <property type="entry name" value="FCD"/>
    <property type="match status" value="1"/>
</dbReference>
<dbReference type="SMART" id="SM00345">
    <property type="entry name" value="HTH_GNTR"/>
    <property type="match status" value="1"/>
</dbReference>